<sequence length="105" mass="12228">MQRPARVKIAGRRWRIEYLRRTEHHVYGMTYYDEHRIVIRDGLLPIEEADTLIHEVMHALIASAGLTIPDTEEEPIVRAIASTLTGVLADNPSFRRYINYLLSRK</sequence>
<dbReference type="EMBL" id="MW965453">
    <property type="protein sequence ID" value="QVE65568.1"/>
    <property type="molecule type" value="Genomic_DNA"/>
</dbReference>
<evidence type="ECO:0000313" key="1">
    <source>
        <dbReference type="EMBL" id="QVE65568.1"/>
    </source>
</evidence>
<evidence type="ECO:0000313" key="2">
    <source>
        <dbReference type="Proteomes" id="UP000694260"/>
    </source>
</evidence>
<keyword evidence="2" id="KW-1185">Reference proteome</keyword>
<protein>
    <submittedName>
        <fullName evidence="1">Uncharacterized protein</fullName>
    </submittedName>
</protein>
<proteinExistence type="predicted"/>
<name>A0A8E5NW46_9CAUD</name>
<accession>A0A8E5NW46</accession>
<dbReference type="Proteomes" id="UP000694260">
    <property type="component" value="Segment"/>
</dbReference>
<reference evidence="1" key="1">
    <citation type="submission" date="2021-04" db="EMBL/GenBank/DDBJ databases">
        <title>Genomic characterization of the novel lytic bacteriophage vB_RsoP_BMB50 infecting Ralstonia solanacearum.</title>
        <authorList>
            <person name="Wang K."/>
            <person name="Liu Q."/>
            <person name="Dong Z."/>
            <person name="Sun M."/>
            <person name="Peng D."/>
        </authorList>
    </citation>
    <scope>NUCLEOTIDE SEQUENCE</scope>
</reference>
<organism evidence="1 2">
    <name type="scientific">Ralstonia phage vB_RsoP_BMB50</name>
    <dbReference type="NCBI Taxonomy" id="2834269"/>
    <lineage>
        <taxon>Viruses</taxon>
        <taxon>Duplodnaviria</taxon>
        <taxon>Heunggongvirae</taxon>
        <taxon>Uroviricota</taxon>
        <taxon>Caudoviricetes</taxon>
        <taxon>Autographivirales</taxon>
        <taxon>Autonotataviridae</taxon>
        <taxon>Okabevirinae</taxon>
        <taxon>Hongshanvirus</taxon>
        <taxon>Hongshanvirus BMB50</taxon>
    </lineage>
</organism>